<accession>A0A8H9IVS6</accession>
<evidence type="ECO:0000256" key="1">
    <source>
        <dbReference type="SAM" id="MobiDB-lite"/>
    </source>
</evidence>
<feature type="domain" description="DUF8129" evidence="2">
    <location>
        <begin position="208"/>
        <end position="243"/>
    </location>
</feature>
<dbReference type="Proteomes" id="UP000658656">
    <property type="component" value="Unassembled WGS sequence"/>
</dbReference>
<organism evidence="3 4">
    <name type="scientific">Amycolatopsis bartoniae</name>
    <dbReference type="NCBI Taxonomy" id="941986"/>
    <lineage>
        <taxon>Bacteria</taxon>
        <taxon>Bacillati</taxon>
        <taxon>Actinomycetota</taxon>
        <taxon>Actinomycetes</taxon>
        <taxon>Pseudonocardiales</taxon>
        <taxon>Pseudonocardiaceae</taxon>
        <taxon>Amycolatopsis</taxon>
    </lineage>
</organism>
<evidence type="ECO:0000313" key="4">
    <source>
        <dbReference type="Proteomes" id="UP000658656"/>
    </source>
</evidence>
<evidence type="ECO:0000259" key="2">
    <source>
        <dbReference type="Pfam" id="PF26450"/>
    </source>
</evidence>
<reference evidence="3" key="2">
    <citation type="submission" date="2020-09" db="EMBL/GenBank/DDBJ databases">
        <authorList>
            <person name="Sun Q."/>
            <person name="Zhou Y."/>
        </authorList>
    </citation>
    <scope>NUCLEOTIDE SEQUENCE</scope>
    <source>
        <strain evidence="3">CGMCC 4.7679</strain>
    </source>
</reference>
<feature type="compositionally biased region" description="Gly residues" evidence="1">
    <location>
        <begin position="306"/>
        <end position="315"/>
    </location>
</feature>
<evidence type="ECO:0000313" key="3">
    <source>
        <dbReference type="EMBL" id="GHF46040.1"/>
    </source>
</evidence>
<feature type="region of interest" description="Disordered" evidence="1">
    <location>
        <begin position="148"/>
        <end position="201"/>
    </location>
</feature>
<keyword evidence="4" id="KW-1185">Reference proteome</keyword>
<feature type="compositionally biased region" description="Low complexity" evidence="1">
    <location>
        <begin position="274"/>
        <end position="292"/>
    </location>
</feature>
<dbReference type="NCBIfam" id="NF033649">
    <property type="entry name" value="LipDrop_Rv1109c"/>
    <property type="match status" value="1"/>
</dbReference>
<comment type="caution">
    <text evidence="3">The sequence shown here is derived from an EMBL/GenBank/DDBJ whole genome shotgun (WGS) entry which is preliminary data.</text>
</comment>
<reference evidence="3" key="1">
    <citation type="journal article" date="2014" name="Int. J. Syst. Evol. Microbiol.">
        <title>Complete genome sequence of Corynebacterium casei LMG S-19264T (=DSM 44701T), isolated from a smear-ripened cheese.</title>
        <authorList>
            <consortium name="US DOE Joint Genome Institute (JGI-PGF)"/>
            <person name="Walter F."/>
            <person name="Albersmeier A."/>
            <person name="Kalinowski J."/>
            <person name="Ruckert C."/>
        </authorList>
    </citation>
    <scope>NUCLEOTIDE SEQUENCE</scope>
    <source>
        <strain evidence="3">CGMCC 4.7679</strain>
    </source>
</reference>
<sequence length="315" mass="33146">MGHAVRMKPLPLPLRVAAGLAVTAAERARELPKNVVGLPVTVVSQVLQFSMRLQQHVTELAIKGDEVLSSLRPAEETPEWATFDEDLPPVPEPPTGHNGRKPTSLRDVSENARDPWEQEERALAEDHTEGEFDSAAGGLLDAALEVDAIGEPGPPEPSGAAVSPGAGTEFGGSGITPRSDDDLDDADPEAVVGPSGLGNYDELTLPQLRARLRRFTLEQLEELLAYERAHENRPSFVGMLTRRIGNVQRLADGGGDERDQDDGDQDGARGKNATGGTSDTGTTGSTNSSTTSAEDLTNSTDPTADGGDGTGATGR</sequence>
<feature type="compositionally biased region" description="Low complexity" evidence="1">
    <location>
        <begin position="158"/>
        <end position="167"/>
    </location>
</feature>
<feature type="region of interest" description="Disordered" evidence="1">
    <location>
        <begin position="248"/>
        <end position="315"/>
    </location>
</feature>
<dbReference type="InterPro" id="IPR058442">
    <property type="entry name" value="DUF8129"/>
</dbReference>
<name>A0A8H9IVS6_9PSEU</name>
<dbReference type="AlphaFoldDB" id="A0A8H9IVS6"/>
<dbReference type="Pfam" id="PF26450">
    <property type="entry name" value="DUF8129"/>
    <property type="match status" value="1"/>
</dbReference>
<dbReference type="InterPro" id="IPR047728">
    <property type="entry name" value="LipDrop-assoc"/>
</dbReference>
<dbReference type="EMBL" id="BNAV01000002">
    <property type="protein sequence ID" value="GHF46040.1"/>
    <property type="molecule type" value="Genomic_DNA"/>
</dbReference>
<feature type="compositionally biased region" description="Acidic residues" evidence="1">
    <location>
        <begin position="78"/>
        <end position="87"/>
    </location>
</feature>
<proteinExistence type="predicted"/>
<feature type="region of interest" description="Disordered" evidence="1">
    <location>
        <begin position="78"/>
        <end position="132"/>
    </location>
</feature>
<protein>
    <recommendedName>
        <fullName evidence="2">DUF8129 domain-containing protein</fullName>
    </recommendedName>
</protein>
<gene>
    <name evidence="3" type="ORF">GCM10017566_18900</name>
</gene>
<feature type="compositionally biased region" description="Basic and acidic residues" evidence="1">
    <location>
        <begin position="107"/>
        <end position="130"/>
    </location>
</feature>